<dbReference type="AlphaFoldDB" id="W6K235"/>
<dbReference type="EMBL" id="CAJA01000468">
    <property type="protein sequence ID" value="CCH75161.1"/>
    <property type="molecule type" value="Genomic_DNA"/>
</dbReference>
<proteinExistence type="predicted"/>
<name>W6K235_9MICO</name>
<protein>
    <submittedName>
        <fullName evidence="1">Uncharacterized protein</fullName>
    </submittedName>
</protein>
<keyword evidence="2" id="KW-1185">Reference proteome</keyword>
<dbReference type="Proteomes" id="UP000035763">
    <property type="component" value="Unassembled WGS sequence"/>
</dbReference>
<comment type="caution">
    <text evidence="1">The sequence shown here is derived from an EMBL/GenBank/DDBJ whole genome shotgun (WGS) entry which is preliminary data.</text>
</comment>
<evidence type="ECO:0000313" key="2">
    <source>
        <dbReference type="Proteomes" id="UP000035763"/>
    </source>
</evidence>
<reference evidence="1 2" key="1">
    <citation type="journal article" date="2013" name="ISME J.">
        <title>A metabolic model for members of the genus Tetrasphaera involved in enhanced biological phosphorus removal.</title>
        <authorList>
            <person name="Kristiansen R."/>
            <person name="Nguyen H.T.T."/>
            <person name="Saunders A.M."/>
            <person name="Nielsen J.L."/>
            <person name="Wimmer R."/>
            <person name="Le V.Q."/>
            <person name="McIlroy S.J."/>
            <person name="Petrovski S."/>
            <person name="Seviour R.J."/>
            <person name="Calteau A."/>
            <person name="Nielsen K.L."/>
            <person name="Nielsen P.H."/>
        </authorList>
    </citation>
    <scope>NUCLEOTIDE SEQUENCE [LARGE SCALE GENOMIC DNA]</scope>
    <source>
        <strain evidence="1 2">Ben110</strain>
    </source>
</reference>
<organism evidence="1 2">
    <name type="scientific">Nostocoides australiense Ben110</name>
    <dbReference type="NCBI Taxonomy" id="1193182"/>
    <lineage>
        <taxon>Bacteria</taxon>
        <taxon>Bacillati</taxon>
        <taxon>Actinomycetota</taxon>
        <taxon>Actinomycetes</taxon>
        <taxon>Micrococcales</taxon>
        <taxon>Intrasporangiaceae</taxon>
        <taxon>Nostocoides</taxon>
    </lineage>
</organism>
<accession>W6K235</accession>
<sequence>MRRASQPAAGAVRRSSDVRRVAVGIGFLHPLEPGVHLAEAEPQFPTDPEATRPPPLVAQIVKSLHADAEVGGQLRRREDGAEPVPCGGFDTGLVACNGVHDE</sequence>
<evidence type="ECO:0000313" key="1">
    <source>
        <dbReference type="EMBL" id="CCH75161.1"/>
    </source>
</evidence>
<gene>
    <name evidence="1" type="ORF">BN11_520036</name>
</gene>